<evidence type="ECO:0000256" key="1">
    <source>
        <dbReference type="ARBA" id="ARBA00006484"/>
    </source>
</evidence>
<keyword evidence="2" id="KW-0521">NADP</keyword>
<dbReference type="InterPro" id="IPR036291">
    <property type="entry name" value="NAD(P)-bd_dom_sf"/>
</dbReference>
<evidence type="ECO:0000256" key="3">
    <source>
        <dbReference type="ARBA" id="ARBA00023002"/>
    </source>
</evidence>
<name>A0A8T9C846_9HELO</name>
<evidence type="ECO:0000313" key="4">
    <source>
        <dbReference type="EMBL" id="TVY81232.1"/>
    </source>
</evidence>
<gene>
    <name evidence="4" type="primary">fsr5</name>
    <name evidence="4" type="ORF">LSUE1_G004547</name>
</gene>
<accession>A0A8T9C846</accession>
<comment type="similarity">
    <text evidence="1">Belongs to the short-chain dehydrogenases/reductases (SDR) family.</text>
</comment>
<dbReference type="GO" id="GO:0016491">
    <property type="term" value="F:oxidoreductase activity"/>
    <property type="evidence" value="ECO:0007669"/>
    <property type="project" value="UniProtKB-KW"/>
</dbReference>
<dbReference type="InterPro" id="IPR057571">
    <property type="entry name" value="SDR_PhqE-like"/>
</dbReference>
<dbReference type="Gene3D" id="3.40.50.720">
    <property type="entry name" value="NAD(P)-binding Rossmann-like Domain"/>
    <property type="match status" value="1"/>
</dbReference>
<keyword evidence="5" id="KW-1185">Reference proteome</keyword>
<dbReference type="EMBL" id="QGMK01000520">
    <property type="protein sequence ID" value="TVY81232.1"/>
    <property type="molecule type" value="Genomic_DNA"/>
</dbReference>
<dbReference type="Pfam" id="PF23441">
    <property type="entry name" value="SDR"/>
    <property type="match status" value="1"/>
</dbReference>
<dbReference type="Proteomes" id="UP000469558">
    <property type="component" value="Unassembled WGS sequence"/>
</dbReference>
<evidence type="ECO:0000313" key="5">
    <source>
        <dbReference type="Proteomes" id="UP000469558"/>
    </source>
</evidence>
<dbReference type="PRINTS" id="PR00081">
    <property type="entry name" value="GDHRDH"/>
</dbReference>
<protein>
    <submittedName>
        <fullName evidence="4">Short-chain dehydrogenase/reductase</fullName>
    </submittedName>
</protein>
<dbReference type="SUPFAM" id="SSF51735">
    <property type="entry name" value="NAD(P)-binding Rossmann-fold domains"/>
    <property type="match status" value="1"/>
</dbReference>
<proteinExistence type="inferred from homology"/>
<keyword evidence="3" id="KW-0560">Oxidoreductase</keyword>
<dbReference type="PANTHER" id="PTHR43477:SF1">
    <property type="entry name" value="DIHYDROANTICAPSIN 7-DEHYDROGENASE"/>
    <property type="match status" value="1"/>
</dbReference>
<dbReference type="PANTHER" id="PTHR43477">
    <property type="entry name" value="DIHYDROANTICAPSIN 7-DEHYDROGENASE"/>
    <property type="match status" value="1"/>
</dbReference>
<dbReference type="InterPro" id="IPR002347">
    <property type="entry name" value="SDR_fam"/>
</dbReference>
<dbReference type="AlphaFoldDB" id="A0A8T9C846"/>
<comment type="caution">
    <text evidence="4">The sequence shown here is derived from an EMBL/GenBank/DDBJ whole genome shotgun (WGS) entry which is preliminary data.</text>
</comment>
<evidence type="ECO:0000256" key="2">
    <source>
        <dbReference type="ARBA" id="ARBA00022857"/>
    </source>
</evidence>
<dbReference type="InterPro" id="IPR051122">
    <property type="entry name" value="SDR_DHRS6-like"/>
</dbReference>
<reference evidence="4 5" key="1">
    <citation type="submission" date="2018-05" db="EMBL/GenBank/DDBJ databases">
        <title>Genome sequencing and assembly of the regulated plant pathogen Lachnellula willkommii and related sister species for the development of diagnostic species identification markers.</title>
        <authorList>
            <person name="Giroux E."/>
            <person name="Bilodeau G."/>
        </authorList>
    </citation>
    <scope>NUCLEOTIDE SEQUENCE [LARGE SCALE GENOMIC DNA]</scope>
    <source>
        <strain evidence="4 5">CBS 268.59</strain>
    </source>
</reference>
<dbReference type="OrthoDB" id="294295at2759"/>
<organism evidence="4 5">
    <name type="scientific">Lachnellula suecica</name>
    <dbReference type="NCBI Taxonomy" id="602035"/>
    <lineage>
        <taxon>Eukaryota</taxon>
        <taxon>Fungi</taxon>
        <taxon>Dikarya</taxon>
        <taxon>Ascomycota</taxon>
        <taxon>Pezizomycotina</taxon>
        <taxon>Leotiomycetes</taxon>
        <taxon>Helotiales</taxon>
        <taxon>Lachnaceae</taxon>
        <taxon>Lachnellula</taxon>
    </lineage>
</organism>
<sequence length="255" mass="27113">MPQQKYNKLAGKHVLVIGGSSGIGYAVAEASIESGCRVTISSSSASKVEAKVASLKESYPSANVAGYACDLSKDTKEAEIEKLFEQTGKVDHIVITAGDKLAMGPLQDISYESIVAAGQVRFIAPLLIAKVGSRYLNKGPQSSIVLSSGSVSEKPKPNWSVVASYASALLGMTRNLAMDLKPIRVNIVSPGPIETELWDGMSKEDFEGFKKHVEDTVPVGHMAKAEEVAEAYLWLMKDSNVTGFVACSDGGEKLV</sequence>